<name>A0ABW5KUH6_9FLAO</name>
<proteinExistence type="predicted"/>
<dbReference type="InterPro" id="IPR026444">
    <property type="entry name" value="Secre_tail"/>
</dbReference>
<feature type="domain" description="Secretion system C-terminal sorting" evidence="4">
    <location>
        <begin position="481"/>
        <end position="554"/>
    </location>
</feature>
<dbReference type="Gene3D" id="2.60.120.200">
    <property type="match status" value="1"/>
</dbReference>
<accession>A0ABW5KUH6</accession>
<dbReference type="EMBL" id="JBHULS010000003">
    <property type="protein sequence ID" value="MFD2551958.1"/>
    <property type="molecule type" value="Genomic_DNA"/>
</dbReference>
<gene>
    <name evidence="5" type="ORF">ACFSQP_09030</name>
</gene>
<dbReference type="Pfam" id="PF07675">
    <property type="entry name" value="Cleaved_Adhesin"/>
    <property type="match status" value="1"/>
</dbReference>
<evidence type="ECO:0000259" key="3">
    <source>
        <dbReference type="Pfam" id="PF07675"/>
    </source>
</evidence>
<feature type="domain" description="Cleaved adhesin" evidence="3">
    <location>
        <begin position="67"/>
        <end position="180"/>
    </location>
</feature>
<protein>
    <submittedName>
        <fullName evidence="5">Choice-of-anchor J domain-containing protein</fullName>
    </submittedName>
</protein>
<evidence type="ECO:0000313" key="5">
    <source>
        <dbReference type="EMBL" id="MFD2551958.1"/>
    </source>
</evidence>
<dbReference type="NCBIfam" id="NF038128">
    <property type="entry name" value="choice_anch_J"/>
    <property type="match status" value="1"/>
</dbReference>
<organism evidence="5 6">
    <name type="scientific">Bizionia sediminis</name>
    <dbReference type="NCBI Taxonomy" id="1737064"/>
    <lineage>
        <taxon>Bacteria</taxon>
        <taxon>Pseudomonadati</taxon>
        <taxon>Bacteroidota</taxon>
        <taxon>Flavobacteriia</taxon>
        <taxon>Flavobacteriales</taxon>
        <taxon>Flavobacteriaceae</taxon>
        <taxon>Bizionia</taxon>
    </lineage>
</organism>
<feature type="chain" id="PRO_5045300840" evidence="2">
    <location>
        <begin position="20"/>
        <end position="556"/>
    </location>
</feature>
<comment type="caution">
    <text evidence="5">The sequence shown here is derived from an EMBL/GenBank/DDBJ whole genome shotgun (WGS) entry which is preliminary data.</text>
</comment>
<sequence length="556" mass="61080">MKKTTLFAISLLSFSLSFSQVLFEEDFDGSGPGLAGWTLFNLDGLTPTPELSIFSEAWIEQLELETDNMTAASNSWYQPAGTSNDWMVSPAITLTTNAILSWQEQSRDPEFPDSYEVWISTEGNNPGDFNNRVYTNAAATTGEWATRSVDLSAFIGNTIHMAWRNNSVDKFILMIDNIKVEESASFDTQVSIPDEVTYQFTQIPVGQVYHSLGSRATLENVGSNPVTNAMVTVTITDSNANTVYTATSEAYDLPLNGEQDVFFPGFVPTTADNYTVTYELTQNETDITPENNLITKNIIISETTYARDDSNVLTAFGIGAGNGGFLGQEFYIYNTQEVESISFAIGNLEGTLTGSNMKGSIWSMPNEVPGAIIAETDPVTISAEQSVIYTANMAGGAVTLTPGLYLFAIEEPSPGPNMELLVTSDVFTPGTVWIDWPSNPQESWINIELYSFEFALIIRPNFISNTLSTLETNSRLNPINLYPNPAKHNVTISNPKNTVLYKAIITDVTGRIVKRFNLQESTESSKTLDISNLSAANYFITIESQEGSVTKKLIKE</sequence>
<evidence type="ECO:0000256" key="1">
    <source>
        <dbReference type="ARBA" id="ARBA00022729"/>
    </source>
</evidence>
<evidence type="ECO:0000313" key="6">
    <source>
        <dbReference type="Proteomes" id="UP001597472"/>
    </source>
</evidence>
<feature type="signal peptide" evidence="2">
    <location>
        <begin position="1"/>
        <end position="19"/>
    </location>
</feature>
<dbReference type="RefSeq" id="WP_376893621.1">
    <property type="nucleotide sequence ID" value="NZ_JBHULS010000003.1"/>
</dbReference>
<reference evidence="6" key="1">
    <citation type="journal article" date="2019" name="Int. J. Syst. Evol. Microbiol.">
        <title>The Global Catalogue of Microorganisms (GCM) 10K type strain sequencing project: providing services to taxonomists for standard genome sequencing and annotation.</title>
        <authorList>
            <consortium name="The Broad Institute Genomics Platform"/>
            <consortium name="The Broad Institute Genome Sequencing Center for Infectious Disease"/>
            <person name="Wu L."/>
            <person name="Ma J."/>
        </authorList>
    </citation>
    <scope>NUCLEOTIDE SEQUENCE [LARGE SCALE GENOMIC DNA]</scope>
    <source>
        <strain evidence="6">KCTC 42587</strain>
    </source>
</reference>
<keyword evidence="1 2" id="KW-0732">Signal</keyword>
<dbReference type="Proteomes" id="UP001597472">
    <property type="component" value="Unassembled WGS sequence"/>
</dbReference>
<dbReference type="NCBIfam" id="TIGR04183">
    <property type="entry name" value="Por_Secre_tail"/>
    <property type="match status" value="1"/>
</dbReference>
<evidence type="ECO:0000256" key="2">
    <source>
        <dbReference type="SAM" id="SignalP"/>
    </source>
</evidence>
<keyword evidence="6" id="KW-1185">Reference proteome</keyword>
<dbReference type="Pfam" id="PF18962">
    <property type="entry name" value="Por_Secre_tail"/>
    <property type="match status" value="1"/>
</dbReference>
<evidence type="ECO:0000259" key="4">
    <source>
        <dbReference type="Pfam" id="PF18962"/>
    </source>
</evidence>
<dbReference type="InterPro" id="IPR011628">
    <property type="entry name" value="Cleaved_adhesin"/>
</dbReference>